<proteinExistence type="predicted"/>
<dbReference type="Pfam" id="PF25057">
    <property type="entry name" value="CUT_N"/>
    <property type="match status" value="1"/>
</dbReference>
<comment type="subcellular location">
    <subcellularLocation>
        <location evidence="1">Cell membrane</location>
        <topology evidence="1">Single-pass type I membrane protein</topology>
    </subcellularLocation>
</comment>
<evidence type="ECO:0000256" key="3">
    <source>
        <dbReference type="ARBA" id="ARBA00022475"/>
    </source>
</evidence>
<keyword evidence="3" id="KW-1003">Cell membrane</keyword>
<dbReference type="GO" id="GO:0005886">
    <property type="term" value="C:plasma membrane"/>
    <property type="evidence" value="ECO:0007669"/>
    <property type="project" value="UniProtKB-SubCell"/>
</dbReference>
<evidence type="ECO:0000259" key="8">
    <source>
        <dbReference type="PROSITE" id="PS51034"/>
    </source>
</evidence>
<evidence type="ECO:0000313" key="9">
    <source>
        <dbReference type="EMBL" id="KHJ79977.1"/>
    </source>
</evidence>
<dbReference type="AlphaFoldDB" id="A0A0B1S8W6"/>
<dbReference type="InterPro" id="IPR056953">
    <property type="entry name" value="CUT_N"/>
</dbReference>
<name>A0A0B1S8W6_OESDE</name>
<accession>A0A0B1S8W6</accession>
<evidence type="ECO:0000256" key="4">
    <source>
        <dbReference type="ARBA" id="ARBA00022692"/>
    </source>
</evidence>
<dbReference type="OrthoDB" id="6139674at2759"/>
<evidence type="ECO:0000256" key="2">
    <source>
        <dbReference type="ARBA" id="ARBA00022460"/>
    </source>
</evidence>
<keyword evidence="10" id="KW-1185">Reference proteome</keyword>
<dbReference type="PROSITE" id="PS51034">
    <property type="entry name" value="ZP_2"/>
    <property type="match status" value="1"/>
</dbReference>
<evidence type="ECO:0000256" key="1">
    <source>
        <dbReference type="ARBA" id="ARBA00004251"/>
    </source>
</evidence>
<dbReference type="EMBL" id="KN602388">
    <property type="protein sequence ID" value="KHJ79977.1"/>
    <property type="molecule type" value="Genomic_DNA"/>
</dbReference>
<evidence type="ECO:0000313" key="10">
    <source>
        <dbReference type="Proteomes" id="UP000053660"/>
    </source>
</evidence>
<keyword evidence="2" id="KW-0193">Cuticle</keyword>
<keyword evidence="4" id="KW-0812">Transmembrane</keyword>
<dbReference type="Pfam" id="PF25301">
    <property type="entry name" value="CUT_C"/>
    <property type="match status" value="1"/>
</dbReference>
<evidence type="ECO:0000256" key="5">
    <source>
        <dbReference type="ARBA" id="ARBA00022729"/>
    </source>
</evidence>
<dbReference type="GO" id="GO:0042302">
    <property type="term" value="F:structural constituent of cuticle"/>
    <property type="evidence" value="ECO:0007669"/>
    <property type="project" value="UniProtKB-KW"/>
</dbReference>
<reference evidence="9 10" key="1">
    <citation type="submission" date="2014-03" db="EMBL/GenBank/DDBJ databases">
        <title>Draft genome of the hookworm Oesophagostomum dentatum.</title>
        <authorList>
            <person name="Mitreva M."/>
        </authorList>
    </citation>
    <scope>NUCLEOTIDE SEQUENCE [LARGE SCALE GENOMIC DNA]</scope>
    <source>
        <strain evidence="9 10">OD-Hann</strain>
    </source>
</reference>
<dbReference type="InterPro" id="IPR057475">
    <property type="entry name" value="CUT_C"/>
</dbReference>
<sequence length="178" mass="20461">MRELSISLEDHVAFDLTELSAKKLKRNARIRLCRTVTSEEALPIHEFKNTDFQLGPEQRGVEQSITIIISFHSTFITKVDRAYRCTCFYMEADKVVTSRFDVSMLPTTDLIDTARMPLCTYSVRRDSITGPIVQYAQVGETVFHVWQCESDMFSMLVHSCFVDDSNGHDRKPFLDEHG</sequence>
<feature type="domain" description="ZP" evidence="8">
    <location>
        <begin position="1"/>
        <end position="178"/>
    </location>
</feature>
<keyword evidence="7" id="KW-0472">Membrane</keyword>
<dbReference type="PANTHER" id="PTHR22907:SF27">
    <property type="entry name" value="ZP DOMAIN-CONTAINING PROTEIN"/>
    <property type="match status" value="1"/>
</dbReference>
<organism evidence="9 10">
    <name type="scientific">Oesophagostomum dentatum</name>
    <name type="common">Nodular worm</name>
    <dbReference type="NCBI Taxonomy" id="61180"/>
    <lineage>
        <taxon>Eukaryota</taxon>
        <taxon>Metazoa</taxon>
        <taxon>Ecdysozoa</taxon>
        <taxon>Nematoda</taxon>
        <taxon>Chromadorea</taxon>
        <taxon>Rhabditida</taxon>
        <taxon>Rhabditina</taxon>
        <taxon>Rhabditomorpha</taxon>
        <taxon>Strongyloidea</taxon>
        <taxon>Strongylidae</taxon>
        <taxon>Oesophagostomum</taxon>
    </lineage>
</organism>
<dbReference type="InterPro" id="IPR051962">
    <property type="entry name" value="Cuticlin"/>
</dbReference>
<dbReference type="Proteomes" id="UP000053660">
    <property type="component" value="Unassembled WGS sequence"/>
</dbReference>
<protein>
    <submittedName>
        <fullName evidence="9">Zona pellucida-like domain protein</fullName>
    </submittedName>
</protein>
<evidence type="ECO:0000256" key="7">
    <source>
        <dbReference type="ARBA" id="ARBA00023136"/>
    </source>
</evidence>
<dbReference type="SMART" id="SM00241">
    <property type="entry name" value="ZP"/>
    <property type="match status" value="1"/>
</dbReference>
<gene>
    <name evidence="9" type="ORF">OESDEN_20358</name>
</gene>
<dbReference type="InterPro" id="IPR001507">
    <property type="entry name" value="ZP_dom"/>
</dbReference>
<keyword evidence="6" id="KW-1133">Transmembrane helix</keyword>
<evidence type="ECO:0000256" key="6">
    <source>
        <dbReference type="ARBA" id="ARBA00022989"/>
    </source>
</evidence>
<keyword evidence="5" id="KW-0732">Signal</keyword>
<dbReference type="PANTHER" id="PTHR22907">
    <property type="entry name" value="GH04558P"/>
    <property type="match status" value="1"/>
</dbReference>